<sequence length="138" mass="16246">MQKSLRGIRNKMFQRKKKLSVPKKSRKPQKIILTLQNYCDKNSPLKFYKNSMNNTFKPIEGAVQGMRQPDKEQQFKESIECKILDWIPKSTMTFQEKLCETNKHKGKAIVLDKKNDTFDIDSDMAPELTIKSKYEKNK</sequence>
<proteinExistence type="predicted"/>
<dbReference type="AlphaFoldDB" id="A0AAD1UJE6"/>
<name>A0AAD1UJE6_EUPCR</name>
<evidence type="ECO:0000313" key="1">
    <source>
        <dbReference type="EMBL" id="CAI2369842.1"/>
    </source>
</evidence>
<keyword evidence="2" id="KW-1185">Reference proteome</keyword>
<comment type="caution">
    <text evidence="1">The sequence shown here is derived from an EMBL/GenBank/DDBJ whole genome shotgun (WGS) entry which is preliminary data.</text>
</comment>
<organism evidence="1 2">
    <name type="scientific">Euplotes crassus</name>
    <dbReference type="NCBI Taxonomy" id="5936"/>
    <lineage>
        <taxon>Eukaryota</taxon>
        <taxon>Sar</taxon>
        <taxon>Alveolata</taxon>
        <taxon>Ciliophora</taxon>
        <taxon>Intramacronucleata</taxon>
        <taxon>Spirotrichea</taxon>
        <taxon>Hypotrichia</taxon>
        <taxon>Euplotida</taxon>
        <taxon>Euplotidae</taxon>
        <taxon>Moneuplotes</taxon>
    </lineage>
</organism>
<gene>
    <name evidence="1" type="ORF">ECRASSUSDP1_LOCUS11146</name>
</gene>
<dbReference type="EMBL" id="CAMPGE010011000">
    <property type="protein sequence ID" value="CAI2369842.1"/>
    <property type="molecule type" value="Genomic_DNA"/>
</dbReference>
<accession>A0AAD1UJE6</accession>
<protein>
    <submittedName>
        <fullName evidence="1">Uncharacterized protein</fullName>
    </submittedName>
</protein>
<dbReference type="Proteomes" id="UP001295684">
    <property type="component" value="Unassembled WGS sequence"/>
</dbReference>
<reference evidence="1" key="1">
    <citation type="submission" date="2023-07" db="EMBL/GenBank/DDBJ databases">
        <authorList>
            <consortium name="AG Swart"/>
            <person name="Singh M."/>
            <person name="Singh A."/>
            <person name="Seah K."/>
            <person name="Emmerich C."/>
        </authorList>
    </citation>
    <scope>NUCLEOTIDE SEQUENCE</scope>
    <source>
        <strain evidence="1">DP1</strain>
    </source>
</reference>
<evidence type="ECO:0000313" key="2">
    <source>
        <dbReference type="Proteomes" id="UP001295684"/>
    </source>
</evidence>